<reference evidence="14" key="1">
    <citation type="submission" date="2021-02" db="EMBL/GenBank/DDBJ databases">
        <title>Thiocyanate and organic carbon inputs drive convergent selection for specific autotrophic Afipia and Thiobacillus strains within complex microbiomes.</title>
        <authorList>
            <person name="Huddy R.J."/>
            <person name="Sachdeva R."/>
            <person name="Kadzinga F."/>
            <person name="Kantor R.S."/>
            <person name="Harrison S.T.L."/>
            <person name="Banfield J.F."/>
        </authorList>
    </citation>
    <scope>NUCLEOTIDE SEQUENCE</scope>
    <source>
        <strain evidence="14">SCN18_10_11_15_R4_P_38_20</strain>
    </source>
</reference>
<evidence type="ECO:0000256" key="6">
    <source>
        <dbReference type="ARBA" id="ARBA00022927"/>
    </source>
</evidence>
<dbReference type="GO" id="GO:0006605">
    <property type="term" value="P:protein targeting"/>
    <property type="evidence" value="ECO:0007669"/>
    <property type="project" value="UniProtKB-UniRule"/>
</dbReference>
<comment type="subunit">
    <text evidence="10">Forms a complex with SecF. Part of the essential Sec protein translocation apparatus which comprises SecA, SecYEG and auxiliary proteins SecDF-YajC and YidC.</text>
</comment>
<dbReference type="GO" id="GO:0015450">
    <property type="term" value="F:protein-transporting ATPase activity"/>
    <property type="evidence" value="ECO:0007669"/>
    <property type="project" value="InterPro"/>
</dbReference>
<evidence type="ECO:0000259" key="13">
    <source>
        <dbReference type="Pfam" id="PF22599"/>
    </source>
</evidence>
<dbReference type="Pfam" id="PF22599">
    <property type="entry name" value="SecDF_P1_head"/>
    <property type="match status" value="1"/>
</dbReference>
<keyword evidence="9 10" id="KW-0472">Membrane</keyword>
<dbReference type="AlphaFoldDB" id="A0A8J7PX11"/>
<comment type="caution">
    <text evidence="14">The sequence shown here is derived from an EMBL/GenBank/DDBJ whole genome shotgun (WGS) entry which is preliminary data.</text>
</comment>
<evidence type="ECO:0000256" key="9">
    <source>
        <dbReference type="ARBA" id="ARBA00023136"/>
    </source>
</evidence>
<dbReference type="PANTHER" id="PTHR30081">
    <property type="entry name" value="PROTEIN-EXPORT MEMBRANE PROTEIN SEC"/>
    <property type="match status" value="1"/>
</dbReference>
<dbReference type="Pfam" id="PF21760">
    <property type="entry name" value="SecD_1st"/>
    <property type="match status" value="1"/>
</dbReference>
<organism evidence="14 15">
    <name type="scientific">Candidatus Paracaedimonas acanthamoebae</name>
    <dbReference type="NCBI Taxonomy" id="244581"/>
    <lineage>
        <taxon>Bacteria</taxon>
        <taxon>Pseudomonadati</taxon>
        <taxon>Pseudomonadota</taxon>
        <taxon>Alphaproteobacteria</taxon>
        <taxon>Holosporales</taxon>
        <taxon>Caedimonadaceae</taxon>
        <taxon>Candidatus Paracaedimonas</taxon>
    </lineage>
</organism>
<dbReference type="GO" id="GO:0043952">
    <property type="term" value="P:protein transport by the Sec complex"/>
    <property type="evidence" value="ECO:0007669"/>
    <property type="project" value="UniProtKB-UniRule"/>
</dbReference>
<evidence type="ECO:0000256" key="7">
    <source>
        <dbReference type="ARBA" id="ARBA00022989"/>
    </source>
</evidence>
<dbReference type="InterPro" id="IPR005791">
    <property type="entry name" value="SecD"/>
</dbReference>
<dbReference type="Pfam" id="PF02355">
    <property type="entry name" value="SecD_SecF_C"/>
    <property type="match status" value="1"/>
</dbReference>
<dbReference type="PANTHER" id="PTHR30081:SF1">
    <property type="entry name" value="PROTEIN TRANSLOCASE SUBUNIT SECD"/>
    <property type="match status" value="1"/>
</dbReference>
<comment type="caution">
    <text evidence="10">Lacks conserved residue(s) required for the propagation of feature annotation.</text>
</comment>
<dbReference type="InterPro" id="IPR054384">
    <property type="entry name" value="SecDF_P1_head"/>
</dbReference>
<evidence type="ECO:0000313" key="14">
    <source>
        <dbReference type="EMBL" id="MBN9413389.1"/>
    </source>
</evidence>
<keyword evidence="3 10" id="KW-1003">Cell membrane</keyword>
<evidence type="ECO:0000256" key="5">
    <source>
        <dbReference type="ARBA" id="ARBA00022692"/>
    </source>
</evidence>
<dbReference type="Pfam" id="PF07549">
    <property type="entry name" value="Sec_GG"/>
    <property type="match status" value="1"/>
</dbReference>
<keyword evidence="8 10" id="KW-0811">Translocation</keyword>
<dbReference type="Gene3D" id="1.20.1640.10">
    <property type="entry name" value="Multidrug efflux transporter AcrB transmembrane domain"/>
    <property type="match status" value="1"/>
</dbReference>
<dbReference type="InterPro" id="IPR048631">
    <property type="entry name" value="SecD_1st"/>
</dbReference>
<dbReference type="InterPro" id="IPR055344">
    <property type="entry name" value="SecD_SecF_C_bact"/>
</dbReference>
<evidence type="ECO:0000259" key="12">
    <source>
        <dbReference type="Pfam" id="PF21760"/>
    </source>
</evidence>
<dbReference type="GO" id="GO:0065002">
    <property type="term" value="P:intracellular protein transmembrane transport"/>
    <property type="evidence" value="ECO:0007669"/>
    <property type="project" value="UniProtKB-UniRule"/>
</dbReference>
<feature type="transmembrane region" description="Helical" evidence="10">
    <location>
        <begin position="367"/>
        <end position="387"/>
    </location>
</feature>
<gene>
    <name evidence="10 14" type="primary">secD</name>
    <name evidence="14" type="ORF">J0H12_05655</name>
</gene>
<dbReference type="HAMAP" id="MF_01463_B">
    <property type="entry name" value="SecD_B"/>
    <property type="match status" value="1"/>
</dbReference>
<keyword evidence="6 10" id="KW-0653">Protein transport</keyword>
<feature type="transmembrane region" description="Helical" evidence="10">
    <location>
        <begin position="394"/>
        <end position="412"/>
    </location>
</feature>
<sequence length="526" mass="57888">MLTFARWKVLTSLILCVFGLVYAFPNFVSEETLKKVPSWVPHERVNLGLDLQGGSHLLLEVDVKAGLKERLSFILDTLRKALRAEKVGYLDLSLDSTEDFITFQLRDQNQADRINAIVKKMDPELEVDVKEKICKVTFTKTSIDERQRSIVEQSIEIVRRRIDELGTKEPSIQRQGDDRILIQIPGLSDPGRVKNLLGKTAKMTFRLLHDEHPYTSNLEDTPPPGAEILPSDDVRQDGRKIFYVVRKGNLLGGESLVDAGVSFDEYHRPQVSFRFDNLGAKKFGDITSKNIQRQLAIVLDGKVISAPTIQTPITGGSGVITGKFTVQEANDLALLMRAGALVAPLIVLEERTVGPDLGADSIASGKYATLLSVAMVAVFMLIAYSLFGLFANVAMLFNLILTVAILSLIGATLTLPGIAGIALTMGMAVDANVLINERIKEELRHGRKMLSAIDVGYRQAMNTILDSNLTTLIGALALFFFGTGPVKGFGITLAIGILISMFTATTLTRIFVTYWVNWSKPTKLPI</sequence>
<evidence type="ECO:0000256" key="1">
    <source>
        <dbReference type="ARBA" id="ARBA00004651"/>
    </source>
</evidence>
<evidence type="ECO:0000256" key="8">
    <source>
        <dbReference type="ARBA" id="ARBA00023010"/>
    </source>
</evidence>
<evidence type="ECO:0000256" key="2">
    <source>
        <dbReference type="ARBA" id="ARBA00022448"/>
    </source>
</evidence>
<dbReference type="InterPro" id="IPR048634">
    <property type="entry name" value="SecD_SecF_C"/>
</dbReference>
<dbReference type="GO" id="GO:0005886">
    <property type="term" value="C:plasma membrane"/>
    <property type="evidence" value="ECO:0007669"/>
    <property type="project" value="UniProtKB-SubCell"/>
</dbReference>
<dbReference type="Gene3D" id="3.30.1360.200">
    <property type="match status" value="1"/>
</dbReference>
<evidence type="ECO:0000259" key="11">
    <source>
        <dbReference type="Pfam" id="PF02355"/>
    </source>
</evidence>
<feature type="domain" description="SecDF P1 head subdomain" evidence="13">
    <location>
        <begin position="237"/>
        <end position="343"/>
    </location>
</feature>
<dbReference type="InterPro" id="IPR022813">
    <property type="entry name" value="SecD/SecF_arch_bac"/>
</dbReference>
<evidence type="ECO:0000313" key="15">
    <source>
        <dbReference type="Proteomes" id="UP000664414"/>
    </source>
</evidence>
<feature type="transmembrane region" description="Helical" evidence="10">
    <location>
        <begin position="493"/>
        <end position="516"/>
    </location>
</feature>
<keyword evidence="4" id="KW-0997">Cell inner membrane</keyword>
<dbReference type="NCBIfam" id="TIGR00916">
    <property type="entry name" value="2A0604s01"/>
    <property type="match status" value="1"/>
</dbReference>
<evidence type="ECO:0000256" key="10">
    <source>
        <dbReference type="HAMAP-Rule" id="MF_01463"/>
    </source>
</evidence>
<dbReference type="FunFam" id="1.20.1640.10:FF:000004">
    <property type="entry name" value="Protein translocase subunit SecD"/>
    <property type="match status" value="1"/>
</dbReference>
<dbReference type="EMBL" id="JAFKGL010000022">
    <property type="protein sequence ID" value="MBN9413389.1"/>
    <property type="molecule type" value="Genomic_DNA"/>
</dbReference>
<keyword evidence="2 10" id="KW-0813">Transport</keyword>
<accession>A0A8J7PX11</accession>
<dbReference type="FunFam" id="3.30.1360.200:FF:000002">
    <property type="entry name" value="Preprotein translocase subunit SecD"/>
    <property type="match status" value="1"/>
</dbReference>
<proteinExistence type="inferred from homology"/>
<comment type="subcellular location">
    <subcellularLocation>
        <location evidence="1 10">Cell membrane</location>
        <topology evidence="1 10">Multi-pass membrane protein</topology>
    </subcellularLocation>
</comment>
<dbReference type="Proteomes" id="UP000664414">
    <property type="component" value="Unassembled WGS sequence"/>
</dbReference>
<comment type="function">
    <text evidence="10">Part of the Sec protein translocase complex. Interacts with the SecYEG preprotein conducting channel. SecDF uses the proton motive force (PMF) to complete protein translocation after the ATP-dependent function of SecA.</text>
</comment>
<feature type="domain" description="Protein translocase subunit SecDF P1" evidence="12">
    <location>
        <begin position="151"/>
        <end position="209"/>
    </location>
</feature>
<feature type="domain" description="Protein export membrane protein SecD/SecF C-terminal" evidence="11">
    <location>
        <begin position="349"/>
        <end position="507"/>
    </location>
</feature>
<evidence type="ECO:0000256" key="4">
    <source>
        <dbReference type="ARBA" id="ARBA00022519"/>
    </source>
</evidence>
<evidence type="ECO:0000256" key="3">
    <source>
        <dbReference type="ARBA" id="ARBA00022475"/>
    </source>
</evidence>
<name>A0A8J7PX11_9PROT</name>
<keyword evidence="5 10" id="KW-0812">Transmembrane</keyword>
<protein>
    <recommendedName>
        <fullName evidence="10">Protein translocase subunit SecD</fullName>
    </recommendedName>
</protein>
<feature type="transmembrane region" description="Helical" evidence="10">
    <location>
        <begin position="460"/>
        <end position="481"/>
    </location>
</feature>
<comment type="similarity">
    <text evidence="10">Belongs to the SecD/SecF family. SecD subfamily.</text>
</comment>
<dbReference type="SUPFAM" id="SSF82866">
    <property type="entry name" value="Multidrug efflux transporter AcrB transmembrane domain"/>
    <property type="match status" value="1"/>
</dbReference>
<dbReference type="InterPro" id="IPR022646">
    <property type="entry name" value="SecD/SecF_CS"/>
</dbReference>
<dbReference type="NCBIfam" id="TIGR01129">
    <property type="entry name" value="secD"/>
    <property type="match status" value="1"/>
</dbReference>
<dbReference type="Gene3D" id="3.30.70.3400">
    <property type="match status" value="2"/>
</dbReference>
<keyword evidence="7 10" id="KW-1133">Transmembrane helix</keyword>